<dbReference type="PANTHER" id="PTHR45652">
    <property type="entry name" value="GLIAL FIBRILLARY ACIDIC PROTEIN"/>
    <property type="match status" value="1"/>
</dbReference>
<dbReference type="PANTHER" id="PTHR45652:SF7">
    <property type="entry name" value="VIMENTIN-LIKE"/>
    <property type="match status" value="1"/>
</dbReference>
<evidence type="ECO:0000256" key="4">
    <source>
        <dbReference type="SAM" id="MobiDB-lite"/>
    </source>
</evidence>
<dbReference type="AlphaFoldDB" id="A0A834CNB9"/>
<keyword evidence="1" id="KW-0403">Intermediate filament</keyword>
<dbReference type="GO" id="GO:0005882">
    <property type="term" value="C:intermediate filament"/>
    <property type="evidence" value="ECO:0007669"/>
    <property type="project" value="UniProtKB-KW"/>
</dbReference>
<dbReference type="SMART" id="SM01391">
    <property type="entry name" value="Filament"/>
    <property type="match status" value="1"/>
</dbReference>
<sequence length="382" mass="43240">MLRVSSYRKLFEEEDWGRNGGSSVECAGQYRASVRGAVTDKCCCGDKLDFVATKALNKEGLNRFVQERSTIAVLNDRLVRLIEVAHCFEEENDALERQIAELEEKLNSQNGSSIQVKEHACSLDAVVERLRMQRDEILGDTEELKKELEHLKEEYEWIEQQKTLIRQEQDDVAAEVDAVTAECLALKEQVAIYEDQLAVMGAQHSKEVESLLEPDERTLAAAAITFGSPDITPALNVKEYHCQLAKSLQFERGASSAMAVRGDGGKLEEGRTPGSKVKDLPEDASELKTLISELQKELSELEKANEELEDEVENRRSAHMEEVADLESSIDEMRQEEANLELQMREQCDDYKELLNQKMARDMEIAAYRSLMEEEEGRLCSL</sequence>
<feature type="coiled-coil region" evidence="3">
    <location>
        <begin position="78"/>
        <end position="196"/>
    </location>
</feature>
<dbReference type="GO" id="GO:0005200">
    <property type="term" value="F:structural constituent of cytoskeleton"/>
    <property type="evidence" value="ECO:0007669"/>
    <property type="project" value="TreeGrafter"/>
</dbReference>
<dbReference type="InterPro" id="IPR039008">
    <property type="entry name" value="IF_rod_dom"/>
</dbReference>
<evidence type="ECO:0000313" key="7">
    <source>
        <dbReference type="Proteomes" id="UP000646548"/>
    </source>
</evidence>
<dbReference type="Gene3D" id="1.20.5.170">
    <property type="match status" value="1"/>
</dbReference>
<gene>
    <name evidence="6" type="ORF">FQA47_018512</name>
</gene>
<evidence type="ECO:0000256" key="1">
    <source>
        <dbReference type="ARBA" id="ARBA00022754"/>
    </source>
</evidence>
<reference evidence="6" key="1">
    <citation type="journal article" name="BMC Genomics">
        <title>Long-read sequencing and de novo genome assembly of marine medaka (Oryzias melastigma).</title>
        <authorList>
            <person name="Liang P."/>
            <person name="Saqib H.S.A."/>
            <person name="Ni X."/>
            <person name="Shen Y."/>
        </authorList>
    </citation>
    <scope>NUCLEOTIDE SEQUENCE</scope>
    <source>
        <strain evidence="6">Bigg-433</strain>
    </source>
</reference>
<accession>A0A834CNB9</accession>
<dbReference type="GO" id="GO:0005737">
    <property type="term" value="C:cytoplasm"/>
    <property type="evidence" value="ECO:0007669"/>
    <property type="project" value="TreeGrafter"/>
</dbReference>
<organism evidence="6 7">
    <name type="scientific">Oryzias melastigma</name>
    <name type="common">Marine medaka</name>
    <dbReference type="NCBI Taxonomy" id="30732"/>
    <lineage>
        <taxon>Eukaryota</taxon>
        <taxon>Metazoa</taxon>
        <taxon>Chordata</taxon>
        <taxon>Craniata</taxon>
        <taxon>Vertebrata</taxon>
        <taxon>Euteleostomi</taxon>
        <taxon>Actinopterygii</taxon>
        <taxon>Neopterygii</taxon>
        <taxon>Teleostei</taxon>
        <taxon>Neoteleostei</taxon>
        <taxon>Acanthomorphata</taxon>
        <taxon>Ovalentaria</taxon>
        <taxon>Atherinomorphae</taxon>
        <taxon>Beloniformes</taxon>
        <taxon>Adrianichthyidae</taxon>
        <taxon>Oryziinae</taxon>
        <taxon>Oryzias</taxon>
    </lineage>
</organism>
<dbReference type="GO" id="GO:0045109">
    <property type="term" value="P:intermediate filament organization"/>
    <property type="evidence" value="ECO:0007669"/>
    <property type="project" value="TreeGrafter"/>
</dbReference>
<dbReference type="InterPro" id="IPR050405">
    <property type="entry name" value="Intermediate_filament"/>
</dbReference>
<feature type="compositionally biased region" description="Basic and acidic residues" evidence="4">
    <location>
        <begin position="263"/>
        <end position="279"/>
    </location>
</feature>
<evidence type="ECO:0000259" key="5">
    <source>
        <dbReference type="SMART" id="SM01391"/>
    </source>
</evidence>
<name>A0A834CNB9_ORYME</name>
<dbReference type="Pfam" id="PF00038">
    <property type="entry name" value="Filament"/>
    <property type="match status" value="1"/>
</dbReference>
<dbReference type="SUPFAM" id="SSF64593">
    <property type="entry name" value="Intermediate filament protein, coiled coil region"/>
    <property type="match status" value="1"/>
</dbReference>
<feature type="domain" description="IF rod" evidence="5">
    <location>
        <begin position="66"/>
        <end position="378"/>
    </location>
</feature>
<comment type="caution">
    <text evidence="6">The sequence shown here is derived from an EMBL/GenBank/DDBJ whole genome shotgun (WGS) entry which is preliminary data.</text>
</comment>
<feature type="coiled-coil region" evidence="3">
    <location>
        <begin position="284"/>
        <end position="357"/>
    </location>
</feature>
<feature type="region of interest" description="Disordered" evidence="4">
    <location>
        <begin position="259"/>
        <end position="279"/>
    </location>
</feature>
<dbReference type="EMBL" id="WKFB01000191">
    <property type="protein sequence ID" value="KAF6732460.1"/>
    <property type="molecule type" value="Genomic_DNA"/>
</dbReference>
<evidence type="ECO:0000313" key="6">
    <source>
        <dbReference type="EMBL" id="KAF6732460.1"/>
    </source>
</evidence>
<evidence type="ECO:0000256" key="2">
    <source>
        <dbReference type="ARBA" id="ARBA00023054"/>
    </source>
</evidence>
<evidence type="ECO:0000256" key="3">
    <source>
        <dbReference type="SAM" id="Coils"/>
    </source>
</evidence>
<proteinExistence type="predicted"/>
<protein>
    <submittedName>
        <fullName evidence="6">Low molecular weight neuronal intermediate filament</fullName>
    </submittedName>
</protein>
<keyword evidence="2 3" id="KW-0175">Coiled coil</keyword>
<dbReference type="Proteomes" id="UP000646548">
    <property type="component" value="Unassembled WGS sequence"/>
</dbReference>